<evidence type="ECO:0000256" key="1">
    <source>
        <dbReference type="SAM" id="MobiDB-lite"/>
    </source>
</evidence>
<proteinExistence type="predicted"/>
<keyword evidence="3" id="KW-1185">Reference proteome</keyword>
<accession>A0ABT5G065</accession>
<feature type="region of interest" description="Disordered" evidence="1">
    <location>
        <begin position="1"/>
        <end position="47"/>
    </location>
</feature>
<name>A0ABT5G065_9ACTN</name>
<feature type="compositionally biased region" description="Acidic residues" evidence="1">
    <location>
        <begin position="12"/>
        <end position="23"/>
    </location>
</feature>
<evidence type="ECO:0000313" key="3">
    <source>
        <dbReference type="Proteomes" id="UP001221328"/>
    </source>
</evidence>
<evidence type="ECO:0000313" key="2">
    <source>
        <dbReference type="EMBL" id="MDC2958215.1"/>
    </source>
</evidence>
<organism evidence="2 3">
    <name type="scientific">Streptomyces gilvifuscus</name>
    <dbReference type="NCBI Taxonomy" id="1550617"/>
    <lineage>
        <taxon>Bacteria</taxon>
        <taxon>Bacillati</taxon>
        <taxon>Actinomycetota</taxon>
        <taxon>Actinomycetes</taxon>
        <taxon>Kitasatosporales</taxon>
        <taxon>Streptomycetaceae</taxon>
        <taxon>Streptomyces</taxon>
    </lineage>
</organism>
<comment type="caution">
    <text evidence="2">The sequence shown here is derived from an EMBL/GenBank/DDBJ whole genome shotgun (WGS) entry which is preliminary data.</text>
</comment>
<protein>
    <submittedName>
        <fullName evidence="2">Uncharacterized protein</fullName>
    </submittedName>
</protein>
<gene>
    <name evidence="2" type="ORF">PO587_27620</name>
</gene>
<dbReference type="Proteomes" id="UP001221328">
    <property type="component" value="Unassembled WGS sequence"/>
</dbReference>
<dbReference type="RefSeq" id="WP_272177109.1">
    <property type="nucleotide sequence ID" value="NZ_JAQOSK010000011.1"/>
</dbReference>
<reference evidence="2 3" key="1">
    <citation type="journal article" date="2015" name="Int. J. Syst. Evol. Microbiol.">
        <title>Streptomyces gilvifuscus sp. nov., an actinomycete that produces antibacterial compounds isolated from soil.</title>
        <authorList>
            <person name="Nguyen T.M."/>
            <person name="Kim J."/>
        </authorList>
    </citation>
    <scope>NUCLEOTIDE SEQUENCE [LARGE SCALE GENOMIC DNA]</scope>
    <source>
        <strain evidence="2 3">T113</strain>
    </source>
</reference>
<feature type="region of interest" description="Disordered" evidence="1">
    <location>
        <begin position="65"/>
        <end position="85"/>
    </location>
</feature>
<feature type="compositionally biased region" description="Low complexity" evidence="1">
    <location>
        <begin position="26"/>
        <end position="47"/>
    </location>
</feature>
<dbReference type="EMBL" id="JAQOSK010000011">
    <property type="protein sequence ID" value="MDC2958215.1"/>
    <property type="molecule type" value="Genomic_DNA"/>
</dbReference>
<sequence>MVGRSLFMLGEAELDPDEIDEVPLAETESPTGTEDPTPPTAADATLPAPDTLLFAPDSLVTAALPPPSAAPKIHPSPAGSLTAQATCPSPKPLAVGELNTQAVPAPASAWASSA</sequence>